<dbReference type="Gene3D" id="3.90.1300.10">
    <property type="entry name" value="Amidase signature (AS) domain"/>
    <property type="match status" value="1"/>
</dbReference>
<gene>
    <name evidence="4" type="ORF">L203_103429</name>
</gene>
<evidence type="ECO:0000259" key="3">
    <source>
        <dbReference type="Pfam" id="PF26053"/>
    </source>
</evidence>
<dbReference type="AlphaFoldDB" id="A0AAJ8M1M9"/>
<dbReference type="PANTHER" id="PTHR46310:SF7">
    <property type="entry name" value="AMIDASE 1"/>
    <property type="match status" value="1"/>
</dbReference>
<evidence type="ECO:0000313" key="4">
    <source>
        <dbReference type="EMBL" id="WVN88228.1"/>
    </source>
</evidence>
<dbReference type="InterPro" id="IPR058329">
    <property type="entry name" value="Arp1_N"/>
</dbReference>
<dbReference type="GeneID" id="91087640"/>
<name>A0AAJ8M1M9_9TREE</name>
<feature type="chain" id="PRO_5042542867" description="Amidase domain-containing protein" evidence="1">
    <location>
        <begin position="22"/>
        <end position="706"/>
    </location>
</feature>
<dbReference type="PANTHER" id="PTHR46310">
    <property type="entry name" value="AMIDASE 1"/>
    <property type="match status" value="1"/>
</dbReference>
<reference evidence="4" key="2">
    <citation type="journal article" date="2022" name="Elife">
        <title>Obligate sexual reproduction of a homothallic fungus closely related to the Cryptococcus pathogenic species complex.</title>
        <authorList>
            <person name="Passer A.R."/>
            <person name="Clancey S.A."/>
            <person name="Shea T."/>
            <person name="David-Palma M."/>
            <person name="Averette A.F."/>
            <person name="Boekhout T."/>
            <person name="Porcel B.M."/>
            <person name="Nowrousian M."/>
            <person name="Cuomo C.A."/>
            <person name="Sun S."/>
            <person name="Heitman J."/>
            <person name="Coelho M.A."/>
        </authorList>
    </citation>
    <scope>NUCLEOTIDE SEQUENCE</scope>
    <source>
        <strain evidence="4">CBS 7841</strain>
    </source>
</reference>
<evidence type="ECO:0000256" key="1">
    <source>
        <dbReference type="SAM" id="SignalP"/>
    </source>
</evidence>
<sequence length="706" mass="78718">MINLIVLSLILFTTHLTVVLAASNSQYNEAVFQAPTLEQINPGDSHDTLPEPPIGQPPFLTQDLVLHYKLDDVDYFTPHYFPSFSVESTQLPGFTRFRPITVLSVPVPSCGTITDKTLRPLIQGYLEKDDVIAKAWLRTVMVIPSDIFTNGCPVNISTDALNFLKEEMGTERVLLDEEIVQDNPVETGQLGVEIQRIYTFYLPKQLAGPFLARTTDSSFKLYPVFRMYSDIYQTFVTGIYPLGDGKGTYRTLDRVDEQGRRLIPVPSRLYTSTTTGSLSGKRVAIKDVYDIRGVPTIASSRVYMDWRGVVNTSASSVKKLEQAGCALVGKVKTTQMMMAGSTIEKTYDDFYPFSPRGDQYQSCGSSSSGSACALAGYPWLDYAIGSDTTGSVRYPALVTGLYGNRPTTGMLTLDGVVPCLKSTDTASVLSRSPVDFKKFLETWYAESPINRRFTHLPRKLVFPRDSISGLSPHLTEMIEEFLRGTEKVLGTSVDAFNISEAAIAAGWTLDKMNDLISKFDEYVARRSWEVVGKSLFDSYAQQHDGASPPFGSILANNWKKARDHPWSQKEYQEIQQDVGRFKKWFNEVILERDEETCSKAILVEPFALDEVPTYRETRLNQGPSPLGAIYSPFDHGRICSMADCPHYIVPIGQVDFSSVVSEKTEKHPIVLGLIAYPGCDFMLLELIQRLQAAGVIREVKTGRTAF</sequence>
<feature type="domain" description="Amidase" evidence="2">
    <location>
        <begin position="272"/>
        <end position="449"/>
    </location>
</feature>
<dbReference type="Pfam" id="PF01425">
    <property type="entry name" value="Amidase"/>
    <property type="match status" value="1"/>
</dbReference>
<evidence type="ECO:0008006" key="6">
    <source>
        <dbReference type="Google" id="ProtNLM"/>
    </source>
</evidence>
<dbReference type="KEGG" id="cdep:91087640"/>
<keyword evidence="5" id="KW-1185">Reference proteome</keyword>
<evidence type="ECO:0000259" key="2">
    <source>
        <dbReference type="Pfam" id="PF01425"/>
    </source>
</evidence>
<evidence type="ECO:0000313" key="5">
    <source>
        <dbReference type="Proteomes" id="UP000094043"/>
    </source>
</evidence>
<dbReference type="Proteomes" id="UP000094043">
    <property type="component" value="Chromosome 4"/>
</dbReference>
<protein>
    <recommendedName>
        <fullName evidence="6">Amidase domain-containing protein</fullName>
    </recommendedName>
</protein>
<proteinExistence type="predicted"/>
<feature type="domain" description="Scytalone dehydratase-like protein Arp1 N-terminal" evidence="3">
    <location>
        <begin position="89"/>
        <end position="220"/>
    </location>
</feature>
<feature type="signal peptide" evidence="1">
    <location>
        <begin position="1"/>
        <end position="21"/>
    </location>
</feature>
<organism evidence="4 5">
    <name type="scientific">Cryptococcus depauperatus CBS 7841</name>
    <dbReference type="NCBI Taxonomy" id="1295531"/>
    <lineage>
        <taxon>Eukaryota</taxon>
        <taxon>Fungi</taxon>
        <taxon>Dikarya</taxon>
        <taxon>Basidiomycota</taxon>
        <taxon>Agaricomycotina</taxon>
        <taxon>Tremellomycetes</taxon>
        <taxon>Tremellales</taxon>
        <taxon>Cryptococcaceae</taxon>
        <taxon>Cryptococcus</taxon>
    </lineage>
</organism>
<dbReference type="InterPro" id="IPR023631">
    <property type="entry name" value="Amidase_dom"/>
</dbReference>
<dbReference type="SUPFAM" id="SSF75304">
    <property type="entry name" value="Amidase signature (AS) enzymes"/>
    <property type="match status" value="1"/>
</dbReference>
<dbReference type="EMBL" id="CP143787">
    <property type="protein sequence ID" value="WVN88228.1"/>
    <property type="molecule type" value="Genomic_DNA"/>
</dbReference>
<accession>A0AAJ8M1M9</accession>
<dbReference type="RefSeq" id="XP_066068928.1">
    <property type="nucleotide sequence ID" value="XM_066212831.1"/>
</dbReference>
<dbReference type="Pfam" id="PF26053">
    <property type="entry name" value="DUF8016"/>
    <property type="match status" value="1"/>
</dbReference>
<dbReference type="InterPro" id="IPR036928">
    <property type="entry name" value="AS_sf"/>
</dbReference>
<keyword evidence="1" id="KW-0732">Signal</keyword>
<reference evidence="4" key="3">
    <citation type="submission" date="2024-01" db="EMBL/GenBank/DDBJ databases">
        <authorList>
            <person name="Coelho M.A."/>
            <person name="David-Palma M."/>
            <person name="Shea T."/>
            <person name="Sun S."/>
            <person name="Cuomo C.A."/>
            <person name="Heitman J."/>
        </authorList>
    </citation>
    <scope>NUCLEOTIDE SEQUENCE</scope>
    <source>
        <strain evidence="4">CBS 7841</strain>
    </source>
</reference>
<reference evidence="4" key="1">
    <citation type="submission" date="2016-06" db="EMBL/GenBank/DDBJ databases">
        <authorList>
            <person name="Cuomo C."/>
            <person name="Litvintseva A."/>
            <person name="Heitman J."/>
            <person name="Chen Y."/>
            <person name="Sun S."/>
            <person name="Springer D."/>
            <person name="Dromer F."/>
            <person name="Young S."/>
            <person name="Zeng Q."/>
            <person name="Chapman S."/>
            <person name="Gujja S."/>
            <person name="Saif S."/>
            <person name="Birren B."/>
        </authorList>
    </citation>
    <scope>NUCLEOTIDE SEQUENCE</scope>
    <source>
        <strain evidence="4">CBS 7841</strain>
    </source>
</reference>